<feature type="transmembrane region" description="Helical" evidence="2">
    <location>
        <begin position="49"/>
        <end position="71"/>
    </location>
</feature>
<protein>
    <submittedName>
        <fullName evidence="3">Uncharacterized protein</fullName>
    </submittedName>
</protein>
<gene>
    <name evidence="3" type="ORF">METZ01_LOCUS128107</name>
</gene>
<evidence type="ECO:0000256" key="1">
    <source>
        <dbReference type="SAM" id="MobiDB-lite"/>
    </source>
</evidence>
<evidence type="ECO:0000256" key="2">
    <source>
        <dbReference type="SAM" id="Phobius"/>
    </source>
</evidence>
<keyword evidence="2" id="KW-1133">Transmembrane helix</keyword>
<accession>A0A381YFF3</accession>
<dbReference type="EMBL" id="UINC01018011">
    <property type="protein sequence ID" value="SVA75253.1"/>
    <property type="molecule type" value="Genomic_DNA"/>
</dbReference>
<evidence type="ECO:0000313" key="3">
    <source>
        <dbReference type="EMBL" id="SVA75253.1"/>
    </source>
</evidence>
<feature type="region of interest" description="Disordered" evidence="1">
    <location>
        <begin position="1"/>
        <end position="26"/>
    </location>
</feature>
<proteinExistence type="predicted"/>
<organism evidence="3">
    <name type="scientific">marine metagenome</name>
    <dbReference type="NCBI Taxonomy" id="408172"/>
    <lineage>
        <taxon>unclassified sequences</taxon>
        <taxon>metagenomes</taxon>
        <taxon>ecological metagenomes</taxon>
    </lineage>
</organism>
<sequence length="80" mass="8971">MMDKDEPVDSKPIEGEIVKSEDGYKEPKQPSAFRLHNLDGPRQSYVLRWQLGCIGCLIPAAIIFLLGFFVFRIGTGLFGN</sequence>
<keyword evidence="2" id="KW-0812">Transmembrane</keyword>
<dbReference type="AlphaFoldDB" id="A0A381YFF3"/>
<reference evidence="3" key="1">
    <citation type="submission" date="2018-05" db="EMBL/GenBank/DDBJ databases">
        <authorList>
            <person name="Lanie J.A."/>
            <person name="Ng W.-L."/>
            <person name="Kazmierczak K.M."/>
            <person name="Andrzejewski T.M."/>
            <person name="Davidsen T.M."/>
            <person name="Wayne K.J."/>
            <person name="Tettelin H."/>
            <person name="Glass J.I."/>
            <person name="Rusch D."/>
            <person name="Podicherti R."/>
            <person name="Tsui H.-C.T."/>
            <person name="Winkler M.E."/>
        </authorList>
    </citation>
    <scope>NUCLEOTIDE SEQUENCE</scope>
</reference>
<name>A0A381YFF3_9ZZZZ</name>
<keyword evidence="2" id="KW-0472">Membrane</keyword>